<accession>A0A840PX47</accession>
<evidence type="ECO:0000313" key="1">
    <source>
        <dbReference type="EMBL" id="MBB5152886.1"/>
    </source>
</evidence>
<keyword evidence="2" id="KW-1185">Reference proteome</keyword>
<dbReference type="NCBIfam" id="TIGR04141">
    <property type="entry name" value="TIGR04141 family sporadically distributed protein"/>
    <property type="match status" value="1"/>
</dbReference>
<dbReference type="RefSeq" id="WP_184722903.1">
    <property type="nucleotide sequence ID" value="NZ_JACHIW010000001.1"/>
</dbReference>
<dbReference type="Proteomes" id="UP000584374">
    <property type="component" value="Unassembled WGS sequence"/>
</dbReference>
<dbReference type="AlphaFoldDB" id="A0A840PX47"/>
<comment type="caution">
    <text evidence="1">The sequence shown here is derived from an EMBL/GenBank/DDBJ whole genome shotgun (WGS) entry which is preliminary data.</text>
</comment>
<evidence type="ECO:0000313" key="2">
    <source>
        <dbReference type="Proteomes" id="UP000584374"/>
    </source>
</evidence>
<name>A0A840PX47_9PSEU</name>
<dbReference type="EMBL" id="JACHIW010000001">
    <property type="protein sequence ID" value="MBB5152886.1"/>
    <property type="molecule type" value="Genomic_DNA"/>
</dbReference>
<dbReference type="Pfam" id="PF19614">
    <property type="entry name" value="DUF6119"/>
    <property type="match status" value="1"/>
</dbReference>
<proteinExistence type="predicted"/>
<dbReference type="InterPro" id="IPR026487">
    <property type="entry name" value="CHP04141"/>
</dbReference>
<organism evidence="1 2">
    <name type="scientific">Saccharopolyspora phatthalungensis</name>
    <dbReference type="NCBI Taxonomy" id="664693"/>
    <lineage>
        <taxon>Bacteria</taxon>
        <taxon>Bacillati</taxon>
        <taxon>Actinomycetota</taxon>
        <taxon>Actinomycetes</taxon>
        <taxon>Pseudonocardiales</taxon>
        <taxon>Pseudonocardiaceae</taxon>
        <taxon>Saccharopolyspora</taxon>
    </lineage>
</organism>
<protein>
    <submittedName>
        <fullName evidence="1">Uncharacterized protein (TIGR04141 family)</fullName>
    </submittedName>
</protein>
<reference evidence="1 2" key="1">
    <citation type="submission" date="2020-08" db="EMBL/GenBank/DDBJ databases">
        <title>Sequencing the genomes of 1000 actinobacteria strains.</title>
        <authorList>
            <person name="Klenk H.-P."/>
        </authorList>
    </citation>
    <scope>NUCLEOTIDE SEQUENCE [LARGE SCALE GENOMIC DNA]</scope>
    <source>
        <strain evidence="1 2">DSM 45584</strain>
    </source>
</reference>
<sequence>MATNTSKHTLYRLIGVPATPDGLRKALDHDRLDALDHTVQEAPYFTELDIPALLVTVNDVRDQAEWCPEVRRTTGCDVAEPSWRSSAVLVLAVDGQVYAIGFDQGFRLIPDRLKDTNFGLTFALRAVDPNAVFGMTSKVLGEGRTDITMIAGGAPVSRLGVKEYLRIVRKVAGEIHGVALTRTRLGNDTLVRVDGGYGLQLPLGIEAKNLVADIREVARVCRQNSPHRALEFIEHVRPVRDEATVEELDRVLDDVLGDPASGLVTAAMPYNRLDEIAEARNYRIKISKSEWRHSDEFDLEYVLKRLGMHRPGHRVPALRDAEVALFRRVGDRASNDLATDPLIRWLEANLLSIGSRRFHLTDNQWYEIGERYLPEIVNTVTRVIRPKASVELPKWMPGEEESDYNENAPKRCPDAGYVCLDKKKVRNPLKSPDTLEVCDLLAADGTMVMVKQASASDALSHLFHQGLVAVQMLLESAEVRERFARKVHDVSGRVIPKDFKPKRVVFAILLKKGVDLTPDTLFAFSQVALAQTVKLLEERGVEVEVVGIEADAADEVHDVAA</sequence>
<gene>
    <name evidence="1" type="ORF">BJ970_000420</name>
</gene>